<gene>
    <name evidence="1" type="ORF">DM860_010998</name>
</gene>
<organism evidence="1 2">
    <name type="scientific">Cuscuta australis</name>
    <dbReference type="NCBI Taxonomy" id="267555"/>
    <lineage>
        <taxon>Eukaryota</taxon>
        <taxon>Viridiplantae</taxon>
        <taxon>Streptophyta</taxon>
        <taxon>Embryophyta</taxon>
        <taxon>Tracheophyta</taxon>
        <taxon>Spermatophyta</taxon>
        <taxon>Magnoliopsida</taxon>
        <taxon>eudicotyledons</taxon>
        <taxon>Gunneridae</taxon>
        <taxon>Pentapetalae</taxon>
        <taxon>asterids</taxon>
        <taxon>lamiids</taxon>
        <taxon>Solanales</taxon>
        <taxon>Convolvulaceae</taxon>
        <taxon>Cuscuteae</taxon>
        <taxon>Cuscuta</taxon>
        <taxon>Cuscuta subgen. Grammica</taxon>
        <taxon>Cuscuta sect. Cleistogrammica</taxon>
    </lineage>
</organism>
<comment type="caution">
    <text evidence="1">The sequence shown here is derived from an EMBL/GenBank/DDBJ whole genome shotgun (WGS) entry which is preliminary data.</text>
</comment>
<evidence type="ECO:0000313" key="1">
    <source>
        <dbReference type="EMBL" id="RAL51496.1"/>
    </source>
</evidence>
<proteinExistence type="predicted"/>
<accession>A0A328E247</accession>
<sequence length="120" mass="14186">MPTLRTELMELKPSTFCAHLKLRLICAYNLISHSKTGEVYAQKCISHDNEVFLFKNLFINLLESYFQFISINFRGEGFITQTSNQVITLLTHFHIKRIQTVFRDSKIHFQPEMRSKNQMK</sequence>
<evidence type="ECO:0000313" key="2">
    <source>
        <dbReference type="Proteomes" id="UP000249390"/>
    </source>
</evidence>
<name>A0A328E247_9ASTE</name>
<reference evidence="1 2" key="1">
    <citation type="submission" date="2018-06" db="EMBL/GenBank/DDBJ databases">
        <title>The Genome of Cuscuta australis (Dodder) Provides Insight into the Evolution of Plant Parasitism.</title>
        <authorList>
            <person name="Liu H."/>
        </authorList>
    </citation>
    <scope>NUCLEOTIDE SEQUENCE [LARGE SCALE GENOMIC DNA]</scope>
    <source>
        <strain evidence="2">cv. Yunnan</strain>
        <tissue evidence="1">Vines</tissue>
    </source>
</reference>
<dbReference type="EMBL" id="NQVE01000050">
    <property type="protein sequence ID" value="RAL51496.1"/>
    <property type="molecule type" value="Genomic_DNA"/>
</dbReference>
<dbReference type="AlphaFoldDB" id="A0A328E247"/>
<keyword evidence="2" id="KW-1185">Reference proteome</keyword>
<protein>
    <submittedName>
        <fullName evidence="1">Uncharacterized protein</fullName>
    </submittedName>
</protein>
<dbReference type="Proteomes" id="UP000249390">
    <property type="component" value="Unassembled WGS sequence"/>
</dbReference>